<reference evidence="11" key="1">
    <citation type="journal article" date="2019" name="Int. J. Syst. Evol. Microbiol.">
        <title>The Global Catalogue of Microorganisms (GCM) 10K type strain sequencing project: providing services to taxonomists for standard genome sequencing and annotation.</title>
        <authorList>
            <consortium name="The Broad Institute Genomics Platform"/>
            <consortium name="The Broad Institute Genome Sequencing Center for Infectious Disease"/>
            <person name="Wu L."/>
            <person name="Ma J."/>
        </authorList>
    </citation>
    <scope>NUCLEOTIDE SEQUENCE [LARGE SCALE GENOMIC DNA]</scope>
    <source>
        <strain evidence="11">JCM 30234</strain>
    </source>
</reference>
<comment type="similarity">
    <text evidence="2 8">Belongs to the ABC-2 integral membrane protein family.</text>
</comment>
<keyword evidence="3 8" id="KW-0813">Transport</keyword>
<name>A0ABW2UUK5_9BACI</name>
<feature type="domain" description="ABC transmembrane type-2" evidence="9">
    <location>
        <begin position="35"/>
        <end position="265"/>
    </location>
</feature>
<proteinExistence type="inferred from homology"/>
<keyword evidence="4 8" id="KW-1003">Cell membrane</keyword>
<evidence type="ECO:0000259" key="9">
    <source>
        <dbReference type="PROSITE" id="PS51012"/>
    </source>
</evidence>
<evidence type="ECO:0000256" key="5">
    <source>
        <dbReference type="ARBA" id="ARBA00022692"/>
    </source>
</evidence>
<evidence type="ECO:0000313" key="11">
    <source>
        <dbReference type="Proteomes" id="UP001596620"/>
    </source>
</evidence>
<evidence type="ECO:0000256" key="2">
    <source>
        <dbReference type="ARBA" id="ARBA00007783"/>
    </source>
</evidence>
<dbReference type="Proteomes" id="UP001596620">
    <property type="component" value="Unassembled WGS sequence"/>
</dbReference>
<feature type="transmembrane region" description="Helical" evidence="8">
    <location>
        <begin position="152"/>
        <end position="178"/>
    </location>
</feature>
<dbReference type="PANTHER" id="PTHR30413">
    <property type="entry name" value="INNER MEMBRANE TRANSPORT PERMEASE"/>
    <property type="match status" value="1"/>
</dbReference>
<evidence type="ECO:0000313" key="10">
    <source>
        <dbReference type="EMBL" id="MFC7747612.1"/>
    </source>
</evidence>
<organism evidence="10 11">
    <name type="scientific">Lentibacillus kimchii</name>
    <dbReference type="NCBI Taxonomy" id="1542911"/>
    <lineage>
        <taxon>Bacteria</taxon>
        <taxon>Bacillati</taxon>
        <taxon>Bacillota</taxon>
        <taxon>Bacilli</taxon>
        <taxon>Bacillales</taxon>
        <taxon>Bacillaceae</taxon>
        <taxon>Lentibacillus</taxon>
    </lineage>
</organism>
<dbReference type="EMBL" id="JBHTGR010000050">
    <property type="protein sequence ID" value="MFC7747612.1"/>
    <property type="molecule type" value="Genomic_DNA"/>
</dbReference>
<evidence type="ECO:0000256" key="8">
    <source>
        <dbReference type="RuleBase" id="RU361157"/>
    </source>
</evidence>
<evidence type="ECO:0000256" key="7">
    <source>
        <dbReference type="ARBA" id="ARBA00023136"/>
    </source>
</evidence>
<dbReference type="InterPro" id="IPR013525">
    <property type="entry name" value="ABC2_TM"/>
</dbReference>
<evidence type="ECO:0000256" key="6">
    <source>
        <dbReference type="ARBA" id="ARBA00022989"/>
    </source>
</evidence>
<gene>
    <name evidence="10" type="ORF">ACFQU8_10290</name>
</gene>
<keyword evidence="7 8" id="KW-0472">Membrane</keyword>
<feature type="transmembrane region" description="Helical" evidence="8">
    <location>
        <begin position="245"/>
        <end position="263"/>
    </location>
</feature>
<dbReference type="Pfam" id="PF01061">
    <property type="entry name" value="ABC2_membrane"/>
    <property type="match status" value="1"/>
</dbReference>
<sequence>MKSAINVIKEQVNYFHLIRRLSLYEMKSQNRNNYLGMAWEVLNPAIQILIYWFVFGTLRTRDDVAVGDMDIPFFFWLLTAFFLWLFFYQGTVQGSKSIYSRLGILSKMNFPMSVIPAFVISSKFYIHLAMMGIVIIILQFNGYYINSHYVQLLYFIVAAFVFIFALSLITSTLSTIIRDVHMFLNSTLRMLLYLSGVLWPISILGNMEWLMNLMKLNPLFYLVQGYRHSLFGTEWYAVTQWEYTLYFWVLVAVLFIIGSALHMKFRRHFIDYL</sequence>
<feature type="transmembrane region" description="Helical" evidence="8">
    <location>
        <begin position="190"/>
        <end position="211"/>
    </location>
</feature>
<evidence type="ECO:0000256" key="4">
    <source>
        <dbReference type="ARBA" id="ARBA00022475"/>
    </source>
</evidence>
<feature type="transmembrane region" description="Helical" evidence="8">
    <location>
        <begin position="73"/>
        <end position="92"/>
    </location>
</feature>
<comment type="caution">
    <text evidence="10">The sequence shown here is derived from an EMBL/GenBank/DDBJ whole genome shotgun (WGS) entry which is preliminary data.</text>
</comment>
<evidence type="ECO:0000256" key="3">
    <source>
        <dbReference type="ARBA" id="ARBA00022448"/>
    </source>
</evidence>
<dbReference type="PANTHER" id="PTHR30413:SF10">
    <property type="entry name" value="CAPSULE POLYSACCHARIDE EXPORT INNER-MEMBRANE PROTEIN CTRC"/>
    <property type="match status" value="1"/>
</dbReference>
<keyword evidence="11" id="KW-1185">Reference proteome</keyword>
<evidence type="ECO:0000256" key="1">
    <source>
        <dbReference type="ARBA" id="ARBA00004651"/>
    </source>
</evidence>
<dbReference type="PROSITE" id="PS51012">
    <property type="entry name" value="ABC_TM2"/>
    <property type="match status" value="1"/>
</dbReference>
<feature type="transmembrane region" description="Helical" evidence="8">
    <location>
        <begin position="34"/>
        <end position="53"/>
    </location>
</feature>
<dbReference type="InterPro" id="IPR047817">
    <property type="entry name" value="ABC2_TM_bact-type"/>
</dbReference>
<dbReference type="RefSeq" id="WP_382359600.1">
    <property type="nucleotide sequence ID" value="NZ_JBHTGR010000050.1"/>
</dbReference>
<keyword evidence="5 8" id="KW-0812">Transmembrane</keyword>
<comment type="subcellular location">
    <subcellularLocation>
        <location evidence="1 8">Cell membrane</location>
        <topology evidence="1 8">Multi-pass membrane protein</topology>
    </subcellularLocation>
</comment>
<protein>
    <recommendedName>
        <fullName evidence="8">Transport permease protein</fullName>
    </recommendedName>
</protein>
<keyword evidence="6 8" id="KW-1133">Transmembrane helix</keyword>
<feature type="transmembrane region" description="Helical" evidence="8">
    <location>
        <begin position="113"/>
        <end position="140"/>
    </location>
</feature>
<accession>A0ABW2UUK5</accession>